<keyword evidence="4" id="KW-0067">ATP-binding</keyword>
<feature type="signal peptide" evidence="6">
    <location>
        <begin position="1"/>
        <end position="19"/>
    </location>
</feature>
<reference evidence="8" key="2">
    <citation type="submission" date="2019-07" db="EMBL/GenBank/DDBJ databases">
        <authorList>
            <person name="Yang Y."/>
            <person name="Bocs S."/>
            <person name="Baudouin L."/>
        </authorList>
    </citation>
    <scope>NUCLEOTIDE SEQUENCE</scope>
    <source>
        <tissue evidence="8">Spear leaf of Hainan Tall coconut</tissue>
    </source>
</reference>
<keyword evidence="8" id="KW-0418">Kinase</keyword>
<dbReference type="GO" id="GO:0016020">
    <property type="term" value="C:membrane"/>
    <property type="evidence" value="ECO:0007669"/>
    <property type="project" value="UniProtKB-SubCell"/>
</dbReference>
<evidence type="ECO:0000256" key="4">
    <source>
        <dbReference type="ARBA" id="ARBA00022840"/>
    </source>
</evidence>
<reference evidence="8" key="1">
    <citation type="journal article" date="2017" name="Gigascience">
        <title>The genome draft of coconut (Cocos nucifera).</title>
        <authorList>
            <person name="Xiao Y."/>
            <person name="Xu P."/>
            <person name="Fan H."/>
            <person name="Baudouin L."/>
            <person name="Xia W."/>
            <person name="Bocs S."/>
            <person name="Xu J."/>
            <person name="Li Q."/>
            <person name="Guo A."/>
            <person name="Zhou L."/>
            <person name="Li J."/>
            <person name="Wu Y."/>
            <person name="Ma Z."/>
            <person name="Armero A."/>
            <person name="Issali A.E."/>
            <person name="Liu N."/>
            <person name="Peng M."/>
            <person name="Yang Y."/>
        </authorList>
    </citation>
    <scope>NUCLEOTIDE SEQUENCE</scope>
    <source>
        <tissue evidence="8">Spear leaf of Hainan Tall coconut</tissue>
    </source>
</reference>
<keyword evidence="2" id="KW-0808">Transferase</keyword>
<organism evidence="8 9">
    <name type="scientific">Cocos nucifera</name>
    <name type="common">Coconut palm</name>
    <dbReference type="NCBI Taxonomy" id="13894"/>
    <lineage>
        <taxon>Eukaryota</taxon>
        <taxon>Viridiplantae</taxon>
        <taxon>Streptophyta</taxon>
        <taxon>Embryophyta</taxon>
        <taxon>Tracheophyta</taxon>
        <taxon>Spermatophyta</taxon>
        <taxon>Magnoliopsida</taxon>
        <taxon>Liliopsida</taxon>
        <taxon>Arecaceae</taxon>
        <taxon>Arecoideae</taxon>
        <taxon>Cocoseae</taxon>
        <taxon>Attaleinae</taxon>
        <taxon>Cocos</taxon>
    </lineage>
</organism>
<keyword evidence="5" id="KW-0325">Glycoprotein</keyword>
<dbReference type="GO" id="GO:0005524">
    <property type="term" value="F:ATP binding"/>
    <property type="evidence" value="ECO:0007669"/>
    <property type="project" value="UniProtKB-KW"/>
</dbReference>
<dbReference type="PANTHER" id="PTHR34590">
    <property type="entry name" value="OS03G0124300 PROTEIN-RELATED"/>
    <property type="match status" value="1"/>
</dbReference>
<dbReference type="GO" id="GO:0004714">
    <property type="term" value="F:transmembrane receptor protein tyrosine kinase activity"/>
    <property type="evidence" value="ECO:0007669"/>
    <property type="project" value="InterPro"/>
</dbReference>
<comment type="subcellular location">
    <subcellularLocation>
        <location evidence="1">Membrane</location>
        <topology evidence="1">Single-pass type I membrane protein</topology>
    </subcellularLocation>
</comment>
<dbReference type="Gene3D" id="2.60.120.430">
    <property type="entry name" value="Galactose-binding lectin"/>
    <property type="match status" value="2"/>
</dbReference>
<evidence type="ECO:0000256" key="2">
    <source>
        <dbReference type="ARBA" id="ARBA00022679"/>
    </source>
</evidence>
<feature type="domain" description="Malectin-like" evidence="7">
    <location>
        <begin position="29"/>
        <end position="254"/>
    </location>
</feature>
<name>A0A8K0IM49_COCNU</name>
<sequence length="265" mass="29460">MELLLGITILYSSFHLSSSAFTPTNSYFLACGSTSNIPLATDNTPRNFTPDSGYLTSNSKSIYLSNHHLSSNSSDLYATARAFTERSTYRFELDSQGTRVLRLHFFSFTDQNHSLATARFNVSALDRFHLLSGFSVPNTQTPVIKEYLLWADTSELVITFIPDSYSSASSLAFVNAIEVFTAPTNLIDNTTGPKQVPPSQNVSQLADLALETVYRINVGGPKVTPANDTHWRTWVPDDEYLFSEKEISLKESTKPENIKYAADEP</sequence>
<proteinExistence type="predicted"/>
<dbReference type="Proteomes" id="UP000797356">
    <property type="component" value="Chromosome 10"/>
</dbReference>
<dbReference type="InterPro" id="IPR045272">
    <property type="entry name" value="ANXUR1/2-like"/>
</dbReference>
<dbReference type="OrthoDB" id="683504at2759"/>
<dbReference type="EMBL" id="CM017881">
    <property type="protein sequence ID" value="KAG1362386.1"/>
    <property type="molecule type" value="Genomic_DNA"/>
</dbReference>
<evidence type="ECO:0000256" key="6">
    <source>
        <dbReference type="SAM" id="SignalP"/>
    </source>
</evidence>
<dbReference type="Pfam" id="PF12819">
    <property type="entry name" value="Malectin_like"/>
    <property type="match status" value="1"/>
</dbReference>
<evidence type="ECO:0000313" key="8">
    <source>
        <dbReference type="EMBL" id="KAG1362386.1"/>
    </source>
</evidence>
<dbReference type="AlphaFoldDB" id="A0A8K0IM49"/>
<evidence type="ECO:0000256" key="1">
    <source>
        <dbReference type="ARBA" id="ARBA00004479"/>
    </source>
</evidence>
<protein>
    <submittedName>
        <fullName evidence="8">Putative receptor-like protein kinase</fullName>
    </submittedName>
</protein>
<dbReference type="PANTHER" id="PTHR34590:SF6">
    <property type="entry name" value="RECEPTOR-LIKE KINASE"/>
    <property type="match status" value="1"/>
</dbReference>
<comment type="caution">
    <text evidence="8">The sequence shown here is derived from an EMBL/GenBank/DDBJ whole genome shotgun (WGS) entry which is preliminary data.</text>
</comment>
<accession>A0A8K0IM49</accession>
<dbReference type="InterPro" id="IPR024788">
    <property type="entry name" value="Malectin-like_Carb-bd_dom"/>
</dbReference>
<keyword evidence="6" id="KW-0732">Signal</keyword>
<evidence type="ECO:0000313" key="9">
    <source>
        <dbReference type="Proteomes" id="UP000797356"/>
    </source>
</evidence>
<keyword evidence="3" id="KW-0547">Nucleotide-binding</keyword>
<feature type="chain" id="PRO_5035435857" evidence="6">
    <location>
        <begin position="20"/>
        <end position="265"/>
    </location>
</feature>
<keyword evidence="9" id="KW-1185">Reference proteome</keyword>
<evidence type="ECO:0000256" key="3">
    <source>
        <dbReference type="ARBA" id="ARBA00022741"/>
    </source>
</evidence>
<evidence type="ECO:0000259" key="7">
    <source>
        <dbReference type="Pfam" id="PF12819"/>
    </source>
</evidence>
<keyword evidence="8" id="KW-0675">Receptor</keyword>
<gene>
    <name evidence="8" type="ORF">COCNU_10G006050</name>
</gene>
<evidence type="ECO:0000256" key="5">
    <source>
        <dbReference type="ARBA" id="ARBA00023180"/>
    </source>
</evidence>